<dbReference type="SMART" id="SM00849">
    <property type="entry name" value="Lactamase_B"/>
    <property type="match status" value="1"/>
</dbReference>
<dbReference type="SUPFAM" id="SSF56281">
    <property type="entry name" value="Metallo-hydrolase/oxidoreductase"/>
    <property type="match status" value="1"/>
</dbReference>
<keyword evidence="3" id="KW-0378">Hydrolase</keyword>
<dbReference type="HOGENOM" id="CLU_056342_0_0_5"/>
<dbReference type="STRING" id="215743.ROSMUCSMR3_01469"/>
<dbReference type="GO" id="GO:0017001">
    <property type="term" value="P:antibiotic catabolic process"/>
    <property type="evidence" value="ECO:0007669"/>
    <property type="project" value="UniProtKB-ARBA"/>
</dbReference>
<sequence>MFEIVLSLCMVASPETCETRLLPVSAVDCTQAVARAEEIAPDWGDALLAGPFDCVERPISGMAFEEAAPGVYVHRGHVQDVTPDNLGDVANIGFIIGDESVAVIDAGGSRAVGEAVYLAVRQVTDKPISHLILTHMHPDHVMGAAVMVEAGAQVVGHRKLGQALAARADTYEDSFARLMGAGFIGSRVPEVGEGIADRAEIDLGGRVLDLVAWETAHSESDVTVFDRQTGTLFTGDLVFHDHSPALDGSVLGWLRVLEALGTPAPARIVPGHGGPVLEWPAGAADVQRYLEVLRDETRAAVSQGLRLGDAIETVGQGEAGRWALFDLFHPRNVTAAFTELEWE</sequence>
<name>A0A0A0HPI5_9RHOB</name>
<evidence type="ECO:0000313" key="4">
    <source>
        <dbReference type="Proteomes" id="UP000030021"/>
    </source>
</evidence>
<dbReference type="RefSeq" id="WP_037273088.1">
    <property type="nucleotide sequence ID" value="NZ_KN293980.1"/>
</dbReference>
<dbReference type="NCBIfam" id="TIGR04559">
    <property type="entry name" value="SoxH_rel_PQQ_2"/>
    <property type="match status" value="1"/>
</dbReference>
<proteinExistence type="inferred from homology"/>
<dbReference type="PANTHER" id="PTHR42951">
    <property type="entry name" value="METALLO-BETA-LACTAMASE DOMAIN-CONTAINING"/>
    <property type="match status" value="1"/>
</dbReference>
<dbReference type="Gene3D" id="3.60.15.10">
    <property type="entry name" value="Ribonuclease Z/Hydroxyacylglutathione hydrolase-like"/>
    <property type="match status" value="1"/>
</dbReference>
<dbReference type="InterPro" id="IPR036866">
    <property type="entry name" value="RibonucZ/Hydroxyglut_hydro"/>
</dbReference>
<dbReference type="Proteomes" id="UP000030021">
    <property type="component" value="Unassembled WGS sequence"/>
</dbReference>
<reference evidence="3 4" key="1">
    <citation type="submission" date="2013-01" db="EMBL/GenBank/DDBJ databases">
        <authorList>
            <person name="Fiebig A."/>
            <person name="Goeker M."/>
            <person name="Klenk H.-P.P."/>
        </authorList>
    </citation>
    <scope>NUCLEOTIDE SEQUENCE [LARGE SCALE GENOMIC DNA]</scope>
    <source>
        <strain evidence="3 4">DSM 17069</strain>
    </source>
</reference>
<gene>
    <name evidence="3" type="ORF">rosmuc_02113</name>
</gene>
<dbReference type="CDD" id="cd16282">
    <property type="entry name" value="metallo-hydrolase-like_MBL-fold"/>
    <property type="match status" value="1"/>
</dbReference>
<accession>A0A0A0HPI5</accession>
<dbReference type="InterPro" id="IPR050855">
    <property type="entry name" value="NDM-1-like"/>
</dbReference>
<dbReference type="InterPro" id="IPR030829">
    <property type="entry name" value="SoxH-rel_PQQ_2"/>
</dbReference>
<comment type="caution">
    <text evidence="3">The sequence shown here is derived from an EMBL/GenBank/DDBJ whole genome shotgun (WGS) entry which is preliminary data.</text>
</comment>
<evidence type="ECO:0000259" key="2">
    <source>
        <dbReference type="SMART" id="SM00849"/>
    </source>
</evidence>
<dbReference type="PATRIC" id="fig|1288298.3.peg.2129"/>
<dbReference type="Pfam" id="PF00753">
    <property type="entry name" value="Lactamase_B"/>
    <property type="match status" value="1"/>
</dbReference>
<organism evidence="3 4">
    <name type="scientific">Roseovarius mucosus DSM 17069</name>
    <dbReference type="NCBI Taxonomy" id="1288298"/>
    <lineage>
        <taxon>Bacteria</taxon>
        <taxon>Pseudomonadati</taxon>
        <taxon>Pseudomonadota</taxon>
        <taxon>Alphaproteobacteria</taxon>
        <taxon>Rhodobacterales</taxon>
        <taxon>Roseobacteraceae</taxon>
        <taxon>Roseovarius</taxon>
    </lineage>
</organism>
<feature type="domain" description="Metallo-beta-lactamase" evidence="2">
    <location>
        <begin position="89"/>
        <end position="272"/>
    </location>
</feature>
<protein>
    <submittedName>
        <fullName evidence="3">Zn-dependent hydrolase</fullName>
    </submittedName>
</protein>
<dbReference type="GO" id="GO:0016787">
    <property type="term" value="F:hydrolase activity"/>
    <property type="evidence" value="ECO:0007669"/>
    <property type="project" value="UniProtKB-KW"/>
</dbReference>
<dbReference type="InterPro" id="IPR001279">
    <property type="entry name" value="Metallo-B-lactamas"/>
</dbReference>
<dbReference type="EMBL" id="AONH01000011">
    <property type="protein sequence ID" value="KGM87968.1"/>
    <property type="molecule type" value="Genomic_DNA"/>
</dbReference>
<comment type="similarity">
    <text evidence="1">Belongs to the metallo-beta-lactamase superfamily. Class-B beta-lactamase family.</text>
</comment>
<dbReference type="AlphaFoldDB" id="A0A0A0HPI5"/>
<evidence type="ECO:0000313" key="3">
    <source>
        <dbReference type="EMBL" id="KGM87968.1"/>
    </source>
</evidence>
<evidence type="ECO:0000256" key="1">
    <source>
        <dbReference type="ARBA" id="ARBA00005250"/>
    </source>
</evidence>
<dbReference type="PANTHER" id="PTHR42951:SF4">
    <property type="entry name" value="ACYL-COENZYME A THIOESTERASE MBLAC2"/>
    <property type="match status" value="1"/>
</dbReference>
<dbReference type="OrthoDB" id="420651at2"/>
<dbReference type="eggNOG" id="COG0491">
    <property type="taxonomic scope" value="Bacteria"/>
</dbReference>